<evidence type="ECO:0000313" key="6">
    <source>
        <dbReference type="Proteomes" id="UP000184520"/>
    </source>
</evidence>
<dbReference type="OrthoDB" id="6387410at2"/>
<dbReference type="PRINTS" id="PR00038">
    <property type="entry name" value="HTHLUXR"/>
</dbReference>
<name>A0A1M5T1A7_9ALTE</name>
<dbReference type="PANTHER" id="PTHR44688:SF16">
    <property type="entry name" value="DNA-BINDING TRANSCRIPTIONAL ACTIVATOR DEVR_DOSR"/>
    <property type="match status" value="1"/>
</dbReference>
<dbReference type="SMART" id="SM00421">
    <property type="entry name" value="HTH_LUXR"/>
    <property type="match status" value="1"/>
</dbReference>
<dbReference type="PROSITE" id="PS50043">
    <property type="entry name" value="HTH_LUXR_2"/>
    <property type="match status" value="1"/>
</dbReference>
<dbReference type="InterPro" id="IPR036388">
    <property type="entry name" value="WH-like_DNA-bd_sf"/>
</dbReference>
<organism evidence="5 6">
    <name type="scientific">Marisediminitalea aggregata</name>
    <dbReference type="NCBI Taxonomy" id="634436"/>
    <lineage>
        <taxon>Bacteria</taxon>
        <taxon>Pseudomonadati</taxon>
        <taxon>Pseudomonadota</taxon>
        <taxon>Gammaproteobacteria</taxon>
        <taxon>Alteromonadales</taxon>
        <taxon>Alteromonadaceae</taxon>
        <taxon>Marisediminitalea</taxon>
    </lineage>
</organism>
<dbReference type="Gene3D" id="1.10.10.10">
    <property type="entry name" value="Winged helix-like DNA-binding domain superfamily/Winged helix DNA-binding domain"/>
    <property type="match status" value="1"/>
</dbReference>
<sequence length="303" mass="34520">MALMQLTHHSQEQRLGKCISKIYHHTQGNTLDTFKQHCFREICQVVDLGPSYWLIEDTEGHLLAHTLLATNTVACPDALNDSQIALLQTLPADGMAKMLDDNIFSKQLSACALAVKQADSNLIHRFLFLPAQKDTSLDEEQLQQLQFIAPHLATATRLKTLQNARLKRRGIHVAHAICNHSGSILEMSETFRAVLSEQIPRWRGISLPFSPSTTRSFVIEENCIFHIEPLLGYWSVEVMYFENMFCQLSNKEKQICFLLKKHFKNKQIAEELGISQKTVDNHLTNIYRKTDLSSRHAVIANLK</sequence>
<keyword evidence="6" id="KW-1185">Reference proteome</keyword>
<dbReference type="SUPFAM" id="SSF46894">
    <property type="entry name" value="C-terminal effector domain of the bipartite response regulators"/>
    <property type="match status" value="1"/>
</dbReference>
<keyword evidence="3" id="KW-0804">Transcription</keyword>
<evidence type="ECO:0000256" key="1">
    <source>
        <dbReference type="ARBA" id="ARBA00023015"/>
    </source>
</evidence>
<gene>
    <name evidence="5" type="ORF">SAMN05216361_0141</name>
</gene>
<dbReference type="GO" id="GO:0006355">
    <property type="term" value="P:regulation of DNA-templated transcription"/>
    <property type="evidence" value="ECO:0007669"/>
    <property type="project" value="InterPro"/>
</dbReference>
<dbReference type="InterPro" id="IPR016032">
    <property type="entry name" value="Sig_transdc_resp-reg_C-effctor"/>
</dbReference>
<evidence type="ECO:0000259" key="4">
    <source>
        <dbReference type="PROSITE" id="PS50043"/>
    </source>
</evidence>
<dbReference type="InterPro" id="IPR000792">
    <property type="entry name" value="Tscrpt_reg_LuxR_C"/>
</dbReference>
<dbReference type="AlphaFoldDB" id="A0A1M5T1A7"/>
<dbReference type="EMBL" id="FQWD01000016">
    <property type="protein sequence ID" value="SHH44430.1"/>
    <property type="molecule type" value="Genomic_DNA"/>
</dbReference>
<proteinExistence type="predicted"/>
<reference evidence="6" key="1">
    <citation type="submission" date="2016-11" db="EMBL/GenBank/DDBJ databases">
        <authorList>
            <person name="Varghese N."/>
            <person name="Submissions S."/>
        </authorList>
    </citation>
    <scope>NUCLEOTIDE SEQUENCE [LARGE SCALE GENOMIC DNA]</scope>
    <source>
        <strain evidence="6">CGMCC 1.8995</strain>
    </source>
</reference>
<dbReference type="PANTHER" id="PTHR44688">
    <property type="entry name" value="DNA-BINDING TRANSCRIPTIONAL ACTIVATOR DEVR_DOSR"/>
    <property type="match status" value="1"/>
</dbReference>
<feature type="domain" description="HTH luxR-type" evidence="4">
    <location>
        <begin position="242"/>
        <end position="303"/>
    </location>
</feature>
<dbReference type="Proteomes" id="UP000184520">
    <property type="component" value="Unassembled WGS sequence"/>
</dbReference>
<evidence type="ECO:0000256" key="2">
    <source>
        <dbReference type="ARBA" id="ARBA00023125"/>
    </source>
</evidence>
<dbReference type="CDD" id="cd06170">
    <property type="entry name" value="LuxR_C_like"/>
    <property type="match status" value="1"/>
</dbReference>
<evidence type="ECO:0000313" key="5">
    <source>
        <dbReference type="EMBL" id="SHH44430.1"/>
    </source>
</evidence>
<dbReference type="Pfam" id="PF00196">
    <property type="entry name" value="GerE"/>
    <property type="match status" value="1"/>
</dbReference>
<accession>A0A1M5T1A7</accession>
<evidence type="ECO:0000256" key="3">
    <source>
        <dbReference type="ARBA" id="ARBA00023163"/>
    </source>
</evidence>
<dbReference type="STRING" id="634436.SAMN05216361_0141"/>
<keyword evidence="1" id="KW-0805">Transcription regulation</keyword>
<dbReference type="GO" id="GO:0003677">
    <property type="term" value="F:DNA binding"/>
    <property type="evidence" value="ECO:0007669"/>
    <property type="project" value="UniProtKB-KW"/>
</dbReference>
<dbReference type="RefSeq" id="WP_073325474.1">
    <property type="nucleotide sequence ID" value="NZ_FQWD01000016.1"/>
</dbReference>
<protein>
    <submittedName>
        <fullName evidence="5">Regulatory protein, luxR family</fullName>
    </submittedName>
</protein>
<keyword evidence="2" id="KW-0238">DNA-binding</keyword>